<protein>
    <submittedName>
        <fullName evidence="1">Uncharacterized protein</fullName>
    </submittedName>
</protein>
<sequence>MKQATGSSTEASKNVEELGEFGEFGAGSLLSQQAAPVPLLQRVFHATKSSVVSTFQKTASISTTDISLSKSFPGNVVTQTHNSRRVAAEPLKEGGNMSRYYAFTVGARGYFEIYDRPPPGQFWTKEEFKALKMARNEEEEKCWRKRQERERVRRARYEQSDDFKEIMEGEELIRKLDERLFRERYGSGPSEEFFTARMWRDGQDTDIEADEEQFQKY</sequence>
<dbReference type="RefSeq" id="XP_066832454.1">
    <property type="nucleotide sequence ID" value="XM_066975857.1"/>
</dbReference>
<evidence type="ECO:0000313" key="1">
    <source>
        <dbReference type="EMBL" id="CAK9441648.1"/>
    </source>
</evidence>
<evidence type="ECO:0000313" key="2">
    <source>
        <dbReference type="Proteomes" id="UP001497383"/>
    </source>
</evidence>
<dbReference type="Proteomes" id="UP001497383">
    <property type="component" value="Chromosome 7"/>
</dbReference>
<reference evidence="1 2" key="1">
    <citation type="submission" date="2024-03" db="EMBL/GenBank/DDBJ databases">
        <authorList>
            <person name="Brejova B."/>
        </authorList>
    </citation>
    <scope>NUCLEOTIDE SEQUENCE [LARGE SCALE GENOMIC DNA]</scope>
    <source>
        <strain evidence="1 2">CBS 14171</strain>
    </source>
</reference>
<proteinExistence type="predicted"/>
<keyword evidence="2" id="KW-1185">Reference proteome</keyword>
<name>A0ABP0ZT43_9ASCO</name>
<accession>A0ABP0ZT43</accession>
<organism evidence="1 2">
    <name type="scientific">Lodderomyces beijingensis</name>
    <dbReference type="NCBI Taxonomy" id="1775926"/>
    <lineage>
        <taxon>Eukaryota</taxon>
        <taxon>Fungi</taxon>
        <taxon>Dikarya</taxon>
        <taxon>Ascomycota</taxon>
        <taxon>Saccharomycotina</taxon>
        <taxon>Pichiomycetes</taxon>
        <taxon>Debaryomycetaceae</taxon>
        <taxon>Candida/Lodderomyces clade</taxon>
        <taxon>Lodderomyces</taxon>
    </lineage>
</organism>
<dbReference type="GeneID" id="92210712"/>
<gene>
    <name evidence="1" type="ORF">LODBEIA_P55160</name>
</gene>
<dbReference type="EMBL" id="OZ022411">
    <property type="protein sequence ID" value="CAK9441648.1"/>
    <property type="molecule type" value="Genomic_DNA"/>
</dbReference>